<evidence type="ECO:0000256" key="5">
    <source>
        <dbReference type="ARBA" id="ARBA00024701"/>
    </source>
</evidence>
<sequence>MTREHYDIYAKTFDEVISDFMPLIHSTIDRLGLSGKRDEYEHIGMLALFDAWQRFDGDKGAFPSYARLYIHGRMCNYLRDQDKWSHHNHLTDHSSIAESAPAVEDDALKVLELFDYGVSMNLTPRELCWYEGAIIRGDSVADLADHYKVSKETVKSWRKGAIRKLRMANRVESMG</sequence>
<proteinExistence type="inferred from homology"/>
<dbReference type="SUPFAM" id="SSF46894">
    <property type="entry name" value="C-terminal effector domain of the bipartite response regulators"/>
    <property type="match status" value="1"/>
</dbReference>
<dbReference type="InterPro" id="IPR016032">
    <property type="entry name" value="Sig_transdc_resp-reg_C-effctor"/>
</dbReference>
<evidence type="ECO:0000259" key="7">
    <source>
        <dbReference type="Pfam" id="PF04542"/>
    </source>
</evidence>
<dbReference type="AlphaFoldDB" id="A0A1D7QRM7"/>
<dbReference type="STRING" id="632773.BBEV_0255"/>
<evidence type="ECO:0000256" key="1">
    <source>
        <dbReference type="ARBA" id="ARBA00007788"/>
    </source>
</evidence>
<evidence type="ECO:0000256" key="2">
    <source>
        <dbReference type="ARBA" id="ARBA00021245"/>
    </source>
</evidence>
<evidence type="ECO:0000256" key="3">
    <source>
        <dbReference type="ARBA" id="ARBA00023015"/>
    </source>
</evidence>
<dbReference type="InterPro" id="IPR013325">
    <property type="entry name" value="RNA_pol_sigma_r2"/>
</dbReference>
<evidence type="ECO:0000259" key="6">
    <source>
        <dbReference type="Pfam" id="PF00196"/>
    </source>
</evidence>
<accession>A0A1D7QRM7</accession>
<dbReference type="Pfam" id="PF04542">
    <property type="entry name" value="Sigma70_r2"/>
    <property type="match status" value="1"/>
</dbReference>
<dbReference type="InterPro" id="IPR007627">
    <property type="entry name" value="RNA_pol_sigma70_r2"/>
</dbReference>
<feature type="domain" description="RNA polymerase sigma-70 region 2" evidence="7">
    <location>
        <begin position="20"/>
        <end position="82"/>
    </location>
</feature>
<reference evidence="8 9" key="1">
    <citation type="submission" date="2015-08" db="EMBL/GenBank/DDBJ databases">
        <title>The complete genome sequence of Bacillus beveridgei MLTeJB.</title>
        <authorList>
            <person name="Hanson T.E."/>
            <person name="Mesa C."/>
            <person name="Basesman S.M."/>
            <person name="Oremland R.S."/>
        </authorList>
    </citation>
    <scope>NUCLEOTIDE SEQUENCE [LARGE SCALE GENOMIC DNA]</scope>
    <source>
        <strain evidence="8 9">MLTeJB</strain>
    </source>
</reference>
<dbReference type="Gene3D" id="1.10.10.10">
    <property type="entry name" value="Winged helix-like DNA-binding domain superfamily/Winged helix DNA-binding domain"/>
    <property type="match status" value="1"/>
</dbReference>
<gene>
    <name evidence="8" type="ORF">BBEV_0255</name>
</gene>
<evidence type="ECO:0000313" key="9">
    <source>
        <dbReference type="Proteomes" id="UP000094463"/>
    </source>
</evidence>
<keyword evidence="9" id="KW-1185">Reference proteome</keyword>
<dbReference type="SUPFAM" id="SSF88946">
    <property type="entry name" value="Sigma2 domain of RNA polymerase sigma factors"/>
    <property type="match status" value="1"/>
</dbReference>
<dbReference type="Gene3D" id="1.10.1740.10">
    <property type="match status" value="1"/>
</dbReference>
<dbReference type="InterPro" id="IPR000792">
    <property type="entry name" value="Tscrpt_reg_LuxR_C"/>
</dbReference>
<organism evidence="8 9">
    <name type="scientific">Salisediminibacterium beveridgei</name>
    <dbReference type="NCBI Taxonomy" id="632773"/>
    <lineage>
        <taxon>Bacteria</taxon>
        <taxon>Bacillati</taxon>
        <taxon>Bacillota</taxon>
        <taxon>Bacilli</taxon>
        <taxon>Bacillales</taxon>
        <taxon>Bacillaceae</taxon>
        <taxon>Salisediminibacterium</taxon>
    </lineage>
</organism>
<dbReference type="NCBIfam" id="TIGR02937">
    <property type="entry name" value="sigma70-ECF"/>
    <property type="match status" value="1"/>
</dbReference>
<keyword evidence="4" id="KW-0804">Transcription</keyword>
<dbReference type="OrthoDB" id="9783788at2"/>
<evidence type="ECO:0000256" key="4">
    <source>
        <dbReference type="ARBA" id="ARBA00023163"/>
    </source>
</evidence>
<name>A0A1D7QRM7_9BACI</name>
<comment type="function">
    <text evidence="5">Sigma factors are initiation factors that promote the attachment of RNA polymerase to specific initiation sites and are then released. Sigma-S contributes to the protection against external stress, thus playing a role in cellular fitness and survival.</text>
</comment>
<dbReference type="EMBL" id="CP012502">
    <property type="protein sequence ID" value="AOM81649.1"/>
    <property type="molecule type" value="Genomic_DNA"/>
</dbReference>
<dbReference type="Proteomes" id="UP000094463">
    <property type="component" value="Chromosome"/>
</dbReference>
<dbReference type="RefSeq" id="WP_069363803.1">
    <property type="nucleotide sequence ID" value="NZ_CP012502.1"/>
</dbReference>
<dbReference type="InterPro" id="IPR014284">
    <property type="entry name" value="RNA_pol_sigma-70_dom"/>
</dbReference>
<dbReference type="GO" id="GO:0006352">
    <property type="term" value="P:DNA-templated transcription initiation"/>
    <property type="evidence" value="ECO:0007669"/>
    <property type="project" value="InterPro"/>
</dbReference>
<comment type="similarity">
    <text evidence="1">Belongs to the sigma-70 factor family.</text>
</comment>
<dbReference type="GO" id="GO:0003677">
    <property type="term" value="F:DNA binding"/>
    <property type="evidence" value="ECO:0007669"/>
    <property type="project" value="InterPro"/>
</dbReference>
<dbReference type="InterPro" id="IPR036388">
    <property type="entry name" value="WH-like_DNA-bd_sf"/>
</dbReference>
<evidence type="ECO:0000313" key="8">
    <source>
        <dbReference type="EMBL" id="AOM81649.1"/>
    </source>
</evidence>
<protein>
    <recommendedName>
        <fullName evidence="2">RNA polymerase sigma factor SigS</fullName>
    </recommendedName>
</protein>
<keyword evidence="3" id="KW-0805">Transcription regulation</keyword>
<dbReference type="GO" id="GO:0003700">
    <property type="term" value="F:DNA-binding transcription factor activity"/>
    <property type="evidence" value="ECO:0007669"/>
    <property type="project" value="InterPro"/>
</dbReference>
<dbReference type="PATRIC" id="fig|632773.3.peg.274"/>
<feature type="domain" description="HTH luxR-type" evidence="6">
    <location>
        <begin position="121"/>
        <end position="173"/>
    </location>
</feature>
<dbReference type="KEGG" id="bbev:BBEV_0255"/>
<dbReference type="Pfam" id="PF00196">
    <property type="entry name" value="GerE"/>
    <property type="match status" value="1"/>
</dbReference>